<evidence type="ECO:0000256" key="1">
    <source>
        <dbReference type="SAM" id="MobiDB-lite"/>
    </source>
</evidence>
<dbReference type="AlphaFoldDB" id="A0A0R3PCH2"/>
<feature type="region of interest" description="Disordered" evidence="1">
    <location>
        <begin position="127"/>
        <end position="154"/>
    </location>
</feature>
<evidence type="ECO:0000313" key="3">
    <source>
        <dbReference type="Proteomes" id="UP000267027"/>
    </source>
</evidence>
<protein>
    <submittedName>
        <fullName evidence="2 4">Uncharacterized protein</fullName>
    </submittedName>
</protein>
<evidence type="ECO:0000313" key="4">
    <source>
        <dbReference type="WBParaSite" id="ACOC_0000151001-mRNA-1"/>
    </source>
</evidence>
<reference evidence="4" key="1">
    <citation type="submission" date="2017-02" db="UniProtKB">
        <authorList>
            <consortium name="WormBaseParasite"/>
        </authorList>
    </citation>
    <scope>IDENTIFICATION</scope>
</reference>
<dbReference type="OrthoDB" id="10527750at2759"/>
<gene>
    <name evidence="2" type="ORF">ACOC_LOCUS1511</name>
</gene>
<accession>A0A0R3PCH2</accession>
<organism evidence="4">
    <name type="scientific">Angiostrongylus costaricensis</name>
    <name type="common">Nematode worm</name>
    <dbReference type="NCBI Taxonomy" id="334426"/>
    <lineage>
        <taxon>Eukaryota</taxon>
        <taxon>Metazoa</taxon>
        <taxon>Ecdysozoa</taxon>
        <taxon>Nematoda</taxon>
        <taxon>Chromadorea</taxon>
        <taxon>Rhabditida</taxon>
        <taxon>Rhabditina</taxon>
        <taxon>Rhabditomorpha</taxon>
        <taxon>Strongyloidea</taxon>
        <taxon>Metastrongylidae</taxon>
        <taxon>Angiostrongylus</taxon>
    </lineage>
</organism>
<dbReference type="EMBL" id="UYYA01000227">
    <property type="protein sequence ID" value="VDM53096.1"/>
    <property type="molecule type" value="Genomic_DNA"/>
</dbReference>
<feature type="compositionally biased region" description="Polar residues" evidence="1">
    <location>
        <begin position="130"/>
        <end position="141"/>
    </location>
</feature>
<reference evidence="2 3" key="2">
    <citation type="submission" date="2018-11" db="EMBL/GenBank/DDBJ databases">
        <authorList>
            <consortium name="Pathogen Informatics"/>
        </authorList>
    </citation>
    <scope>NUCLEOTIDE SEQUENCE [LARGE SCALE GENOMIC DNA]</scope>
    <source>
        <strain evidence="2 3">Costa Rica</strain>
    </source>
</reference>
<dbReference type="Proteomes" id="UP000267027">
    <property type="component" value="Unassembled WGS sequence"/>
</dbReference>
<name>A0A0R3PCH2_ANGCS</name>
<keyword evidence="3" id="KW-1185">Reference proteome</keyword>
<evidence type="ECO:0000313" key="2">
    <source>
        <dbReference type="EMBL" id="VDM53096.1"/>
    </source>
</evidence>
<dbReference type="WBParaSite" id="ACOC_0000151001-mRNA-1">
    <property type="protein sequence ID" value="ACOC_0000151001-mRNA-1"/>
    <property type="gene ID" value="ACOC_0000151001"/>
</dbReference>
<sequence length="154" mass="17599">MQTGGDPLVISRLLPYLEPGRPRGQTTSEKRHVVIRKLLALINLRKKAMENGVARLYSKYAHLRHTDDDGNIVLPDFLMLLYKIVNDRLLEHLKHMLSSIYDAPSPMRIERTVRDLTAIGQAMLEKHSRQQIGQGPTTVQGRNRVHRADTRGFV</sequence>
<proteinExistence type="predicted"/>